<dbReference type="AlphaFoldDB" id="A0A2W5VBE8"/>
<protein>
    <submittedName>
        <fullName evidence="1">Uncharacterized protein</fullName>
    </submittedName>
</protein>
<evidence type="ECO:0000313" key="1">
    <source>
        <dbReference type="EMBL" id="PZR18778.1"/>
    </source>
</evidence>
<reference evidence="1 2" key="1">
    <citation type="submission" date="2017-08" db="EMBL/GenBank/DDBJ databases">
        <title>Infants hospitalized years apart are colonized by the same room-sourced microbial strains.</title>
        <authorList>
            <person name="Brooks B."/>
            <person name="Olm M.R."/>
            <person name="Firek B.A."/>
            <person name="Baker R."/>
            <person name="Thomas B.C."/>
            <person name="Morowitz M.J."/>
            <person name="Banfield J.F."/>
        </authorList>
    </citation>
    <scope>NUCLEOTIDE SEQUENCE [LARGE SCALE GENOMIC DNA]</scope>
    <source>
        <strain evidence="1">S2_003_000_R2_14</strain>
    </source>
</reference>
<gene>
    <name evidence="1" type="ORF">DI536_02545</name>
</gene>
<proteinExistence type="predicted"/>
<evidence type="ECO:0000313" key="2">
    <source>
        <dbReference type="Proteomes" id="UP000249061"/>
    </source>
</evidence>
<comment type="caution">
    <text evidence="1">The sequence shown here is derived from an EMBL/GenBank/DDBJ whole genome shotgun (WGS) entry which is preliminary data.</text>
</comment>
<organism evidence="1 2">
    <name type="scientific">Archangium gephyra</name>
    <dbReference type="NCBI Taxonomy" id="48"/>
    <lineage>
        <taxon>Bacteria</taxon>
        <taxon>Pseudomonadati</taxon>
        <taxon>Myxococcota</taxon>
        <taxon>Myxococcia</taxon>
        <taxon>Myxococcales</taxon>
        <taxon>Cystobacterineae</taxon>
        <taxon>Archangiaceae</taxon>
        <taxon>Archangium</taxon>
    </lineage>
</organism>
<dbReference type="Proteomes" id="UP000249061">
    <property type="component" value="Unassembled WGS sequence"/>
</dbReference>
<dbReference type="EMBL" id="QFQP01000001">
    <property type="protein sequence ID" value="PZR18778.1"/>
    <property type="molecule type" value="Genomic_DNA"/>
</dbReference>
<name>A0A2W5VBE8_9BACT</name>
<accession>A0A2W5VBE8</accession>
<sequence>MRPLTLVLSVVCFAACGQLGPPRTDAGSGGGGAFVPTGGGVGTTGGGVGSTGGGAALGGGTAVGGGSGPAPLVWSTVALQDATSSLAVVALSGDANDVYAGQELGDFFHSTGGGFTKLFRFSTGIRSLYASGGTVVMVSGGDIRTCKTNCTTEAAFDTLSLNNPAMNWSFFGKAACGEGPNHIVVIVTDRTSSAAGQVFEWDGTAWARTNSNLGISNPTACWFDGSGNFYVSGDDRVVLVENGSSTPISFSTNNTNYRGGATIDGVTWVVGPNLFVAKGSGLSISPVSTGHTVSQTLGAVAAVTSDEVYLLGYYSSTNNLGPGLKWNGTSFTTLGNSLPGFGLQSGVRVTHRTSANEVFMAGADSDGPIIIRGRR</sequence>